<organism evidence="2 3">
    <name type="scientific">Streptomyces solicathayae</name>
    <dbReference type="NCBI Taxonomy" id="3081768"/>
    <lineage>
        <taxon>Bacteria</taxon>
        <taxon>Bacillati</taxon>
        <taxon>Actinomycetota</taxon>
        <taxon>Actinomycetes</taxon>
        <taxon>Kitasatosporales</taxon>
        <taxon>Streptomycetaceae</taxon>
        <taxon>Streptomyces</taxon>
    </lineage>
</organism>
<dbReference type="Pfam" id="PF21831">
    <property type="entry name" value="DUF6891"/>
    <property type="match status" value="1"/>
</dbReference>
<proteinExistence type="predicted"/>
<evidence type="ECO:0000259" key="1">
    <source>
        <dbReference type="Pfam" id="PF21831"/>
    </source>
</evidence>
<evidence type="ECO:0000313" key="2">
    <source>
        <dbReference type="EMBL" id="WOX24760.1"/>
    </source>
</evidence>
<reference evidence="2 3" key="1">
    <citation type="submission" date="2023-10" db="EMBL/GenBank/DDBJ databases">
        <title>The genome sequence of Streptomyces sp. HUAS YS2.</title>
        <authorList>
            <person name="Mo P."/>
        </authorList>
    </citation>
    <scope>NUCLEOTIDE SEQUENCE [LARGE SCALE GENOMIC DNA]</scope>
    <source>
        <strain evidence="2 3">HUAS YS2</strain>
    </source>
</reference>
<protein>
    <recommendedName>
        <fullName evidence="1">DUF6891 domain-containing protein</fullName>
    </recommendedName>
</protein>
<dbReference type="EMBL" id="CP137573">
    <property type="protein sequence ID" value="WOX24760.1"/>
    <property type="molecule type" value="Genomic_DNA"/>
</dbReference>
<dbReference type="Proteomes" id="UP001301731">
    <property type="component" value="Chromosome"/>
</dbReference>
<dbReference type="InterPro" id="IPR054186">
    <property type="entry name" value="DUF6891"/>
</dbReference>
<evidence type="ECO:0000313" key="3">
    <source>
        <dbReference type="Proteomes" id="UP001301731"/>
    </source>
</evidence>
<sequence>MLDITVRTENWQHHVRVSEETLRDLALRIGGDGDRFLVVQRIPDIPDEFIQVWHEDGGGYQLEHRAGGPERHYVVEGGDAERVAAVIVRWARRETAWDHGLGWALADLPLPEPVPEIDEEIRGVLEDRVRELLRCGYDDRERLSEAAEHHLVEGEVRPVTRAQASALVDRLWLERVEEMAGWAGTTDPERVTAAFETLEGAGITARENFTCCRNCGTTEIGGEGEEDARGFVFFHAQCTEGAANGGPLYLLYGGFDGVAETTTAVGREVTDALRGQGLTVEWDGSPESSILVTGLDWRKRLTG</sequence>
<name>A0ABZ0LZ11_9ACTN</name>
<dbReference type="RefSeq" id="WP_318107206.1">
    <property type="nucleotide sequence ID" value="NZ_CP137573.1"/>
</dbReference>
<gene>
    <name evidence="2" type="ORF">R2D22_26625</name>
</gene>
<keyword evidence="3" id="KW-1185">Reference proteome</keyword>
<accession>A0ABZ0LZ11</accession>
<feature type="domain" description="DUF6891" evidence="1">
    <location>
        <begin position="119"/>
        <end position="301"/>
    </location>
</feature>